<feature type="region of interest" description="Disordered" evidence="1">
    <location>
        <begin position="65"/>
        <end position="91"/>
    </location>
</feature>
<keyword evidence="3" id="KW-1185">Reference proteome</keyword>
<accession>A0A7I4F6G4</accession>
<feature type="compositionally biased region" description="Polar residues" evidence="1">
    <location>
        <begin position="69"/>
        <end position="80"/>
    </location>
</feature>
<evidence type="ECO:0000256" key="1">
    <source>
        <dbReference type="SAM" id="MobiDB-lite"/>
    </source>
</evidence>
<dbReference type="EnsemblPlants" id="Pp3c16_17170V3.2">
    <property type="protein sequence ID" value="Pp3c16_17170V3.2"/>
    <property type="gene ID" value="Pp3c16_17170"/>
</dbReference>
<reference evidence="2 3" key="2">
    <citation type="journal article" date="2018" name="Plant J.">
        <title>The Physcomitrella patens chromosome-scale assembly reveals moss genome structure and evolution.</title>
        <authorList>
            <person name="Lang D."/>
            <person name="Ullrich K.K."/>
            <person name="Murat F."/>
            <person name="Fuchs J."/>
            <person name="Jenkins J."/>
            <person name="Haas F.B."/>
            <person name="Piednoel M."/>
            <person name="Gundlach H."/>
            <person name="Van Bel M."/>
            <person name="Meyberg R."/>
            <person name="Vives C."/>
            <person name="Morata J."/>
            <person name="Symeonidi A."/>
            <person name="Hiss M."/>
            <person name="Muchero W."/>
            <person name="Kamisugi Y."/>
            <person name="Saleh O."/>
            <person name="Blanc G."/>
            <person name="Decker E.L."/>
            <person name="van Gessel N."/>
            <person name="Grimwood J."/>
            <person name="Hayes R.D."/>
            <person name="Graham S.W."/>
            <person name="Gunter L.E."/>
            <person name="McDaniel S.F."/>
            <person name="Hoernstein S.N.W."/>
            <person name="Larsson A."/>
            <person name="Li F.W."/>
            <person name="Perroud P.F."/>
            <person name="Phillips J."/>
            <person name="Ranjan P."/>
            <person name="Rokshar D.S."/>
            <person name="Rothfels C.J."/>
            <person name="Schneider L."/>
            <person name="Shu S."/>
            <person name="Stevenson D.W."/>
            <person name="Thummler F."/>
            <person name="Tillich M."/>
            <person name="Villarreal Aguilar J.C."/>
            <person name="Widiez T."/>
            <person name="Wong G.K."/>
            <person name="Wymore A."/>
            <person name="Zhang Y."/>
            <person name="Zimmer A.D."/>
            <person name="Quatrano R.S."/>
            <person name="Mayer K.F.X."/>
            <person name="Goodstein D."/>
            <person name="Casacuberta J.M."/>
            <person name="Vandepoele K."/>
            <person name="Reski R."/>
            <person name="Cuming A.C."/>
            <person name="Tuskan G.A."/>
            <person name="Maumus F."/>
            <person name="Salse J."/>
            <person name="Schmutz J."/>
            <person name="Rensing S.A."/>
        </authorList>
    </citation>
    <scope>NUCLEOTIDE SEQUENCE [LARGE SCALE GENOMIC DNA]</scope>
    <source>
        <strain evidence="2 3">cv. Gransden 2004</strain>
    </source>
</reference>
<dbReference type="Proteomes" id="UP000006727">
    <property type="component" value="Chromosome 16"/>
</dbReference>
<dbReference type="AlphaFoldDB" id="A0A7I4F6G4"/>
<dbReference type="EMBL" id="ABEU02000016">
    <property type="status" value="NOT_ANNOTATED_CDS"/>
    <property type="molecule type" value="Genomic_DNA"/>
</dbReference>
<evidence type="ECO:0000313" key="3">
    <source>
        <dbReference type="Proteomes" id="UP000006727"/>
    </source>
</evidence>
<reference evidence="2 3" key="1">
    <citation type="journal article" date="2008" name="Science">
        <title>The Physcomitrella genome reveals evolutionary insights into the conquest of land by plants.</title>
        <authorList>
            <person name="Rensing S."/>
            <person name="Lang D."/>
            <person name="Zimmer A."/>
            <person name="Terry A."/>
            <person name="Salamov A."/>
            <person name="Shapiro H."/>
            <person name="Nishiyama T."/>
            <person name="Perroud P.-F."/>
            <person name="Lindquist E."/>
            <person name="Kamisugi Y."/>
            <person name="Tanahashi T."/>
            <person name="Sakakibara K."/>
            <person name="Fujita T."/>
            <person name="Oishi K."/>
            <person name="Shin-I T."/>
            <person name="Kuroki Y."/>
            <person name="Toyoda A."/>
            <person name="Suzuki Y."/>
            <person name="Hashimoto A."/>
            <person name="Yamaguchi K."/>
            <person name="Sugano A."/>
            <person name="Kohara Y."/>
            <person name="Fujiyama A."/>
            <person name="Anterola A."/>
            <person name="Aoki S."/>
            <person name="Ashton N."/>
            <person name="Barbazuk W.B."/>
            <person name="Barker E."/>
            <person name="Bennetzen J."/>
            <person name="Bezanilla M."/>
            <person name="Blankenship R."/>
            <person name="Cho S.H."/>
            <person name="Dutcher S."/>
            <person name="Estelle M."/>
            <person name="Fawcett J.A."/>
            <person name="Gundlach H."/>
            <person name="Hanada K."/>
            <person name="Heyl A."/>
            <person name="Hicks K.A."/>
            <person name="Hugh J."/>
            <person name="Lohr M."/>
            <person name="Mayer K."/>
            <person name="Melkozernov A."/>
            <person name="Murata T."/>
            <person name="Nelson D."/>
            <person name="Pils B."/>
            <person name="Prigge M."/>
            <person name="Reiss B."/>
            <person name="Renner T."/>
            <person name="Rombauts S."/>
            <person name="Rushton P."/>
            <person name="Sanderfoot A."/>
            <person name="Schween G."/>
            <person name="Shiu S.-H."/>
            <person name="Stueber K."/>
            <person name="Theodoulou F.L."/>
            <person name="Tu H."/>
            <person name="Van de Peer Y."/>
            <person name="Verrier P.J."/>
            <person name="Waters E."/>
            <person name="Wood A."/>
            <person name="Yang L."/>
            <person name="Cove D."/>
            <person name="Cuming A."/>
            <person name="Hasebe M."/>
            <person name="Lucas S."/>
            <person name="Mishler D.B."/>
            <person name="Reski R."/>
            <person name="Grigoriev I."/>
            <person name="Quatrano R.S."/>
            <person name="Boore J.L."/>
        </authorList>
    </citation>
    <scope>NUCLEOTIDE SEQUENCE [LARGE SCALE GENOMIC DNA]</scope>
    <source>
        <strain evidence="2 3">cv. Gransden 2004</strain>
    </source>
</reference>
<evidence type="ECO:0000313" key="2">
    <source>
        <dbReference type="EnsemblPlants" id="Pp3c16_17170V3.2"/>
    </source>
</evidence>
<dbReference type="Gramene" id="Pp3c16_17170V3.2">
    <property type="protein sequence ID" value="Pp3c16_17170V3.2"/>
    <property type="gene ID" value="Pp3c16_17170"/>
</dbReference>
<name>A0A7I4F6G4_PHYPA</name>
<reference evidence="2" key="3">
    <citation type="submission" date="2020-12" db="UniProtKB">
        <authorList>
            <consortium name="EnsemblPlants"/>
        </authorList>
    </citation>
    <scope>IDENTIFICATION</scope>
</reference>
<sequence>MAELSSLYTIYRCSLTSDLCVTWWCCRLLLRQTPSSNPEGYIMIAVSRNVLIYSRKGREQYDDDKACGMQTNNPNKTDSAGNDKVYLKREH</sequence>
<proteinExistence type="predicted"/>
<protein>
    <submittedName>
        <fullName evidence="2">Uncharacterized protein</fullName>
    </submittedName>
</protein>
<organism evidence="2 3">
    <name type="scientific">Physcomitrium patens</name>
    <name type="common">Spreading-leaved earth moss</name>
    <name type="synonym">Physcomitrella patens</name>
    <dbReference type="NCBI Taxonomy" id="3218"/>
    <lineage>
        <taxon>Eukaryota</taxon>
        <taxon>Viridiplantae</taxon>
        <taxon>Streptophyta</taxon>
        <taxon>Embryophyta</taxon>
        <taxon>Bryophyta</taxon>
        <taxon>Bryophytina</taxon>
        <taxon>Bryopsida</taxon>
        <taxon>Funariidae</taxon>
        <taxon>Funariales</taxon>
        <taxon>Funariaceae</taxon>
        <taxon>Physcomitrium</taxon>
    </lineage>
</organism>